<name>A0A1W1YNH6_9FLAO</name>
<accession>A0A1W1YNH6</accession>
<protein>
    <submittedName>
        <fullName evidence="1">Uncharacterized protein</fullName>
    </submittedName>
</protein>
<dbReference type="STRING" id="1434700.SAMN06296427_101578"/>
<dbReference type="EMBL" id="FWXS01000001">
    <property type="protein sequence ID" value="SMC37686.1"/>
    <property type="molecule type" value="Genomic_DNA"/>
</dbReference>
<evidence type="ECO:0000313" key="2">
    <source>
        <dbReference type="Proteomes" id="UP000192393"/>
    </source>
</evidence>
<sequence length="110" mass="12976">MNWLESLEELIDKETLDKYNKIFYLNSIVAIPETQIDEIVEDNKLSQLLSQEEPDATTDILDFFLLENEVVRDVMIILSPHELMEDESFFKTYPNIEEDFSNLDSLEQIK</sequence>
<gene>
    <name evidence="1" type="ORF">SAMN06296427_101578</name>
</gene>
<proteinExistence type="predicted"/>
<reference evidence="1 2" key="1">
    <citation type="submission" date="2017-04" db="EMBL/GenBank/DDBJ databases">
        <authorList>
            <person name="Afonso C.L."/>
            <person name="Miller P.J."/>
            <person name="Scott M.A."/>
            <person name="Spackman E."/>
            <person name="Goraichik I."/>
            <person name="Dimitrov K.M."/>
            <person name="Suarez D.L."/>
            <person name="Swayne D.E."/>
        </authorList>
    </citation>
    <scope>NUCLEOTIDE SEQUENCE [LARGE SCALE GENOMIC DNA]</scope>
    <source>
        <strain evidence="1 2">CGMCC 1.12708</strain>
    </source>
</reference>
<keyword evidence="2" id="KW-1185">Reference proteome</keyword>
<dbReference type="RefSeq" id="WP_084015933.1">
    <property type="nucleotide sequence ID" value="NZ_FWXS01000001.1"/>
</dbReference>
<evidence type="ECO:0000313" key="1">
    <source>
        <dbReference type="EMBL" id="SMC37686.1"/>
    </source>
</evidence>
<dbReference type="AlphaFoldDB" id="A0A1W1YNH6"/>
<organism evidence="1 2">
    <name type="scientific">Moheibacter sediminis</name>
    <dbReference type="NCBI Taxonomy" id="1434700"/>
    <lineage>
        <taxon>Bacteria</taxon>
        <taxon>Pseudomonadati</taxon>
        <taxon>Bacteroidota</taxon>
        <taxon>Flavobacteriia</taxon>
        <taxon>Flavobacteriales</taxon>
        <taxon>Weeksellaceae</taxon>
        <taxon>Moheibacter</taxon>
    </lineage>
</organism>
<dbReference type="Proteomes" id="UP000192393">
    <property type="component" value="Unassembled WGS sequence"/>
</dbReference>